<dbReference type="InterPro" id="IPR023213">
    <property type="entry name" value="CAT-like_dom_sf"/>
</dbReference>
<dbReference type="AlphaFoldDB" id="A0A5N5M9D4"/>
<dbReference type="Proteomes" id="UP000326939">
    <property type="component" value="Chromosome 6"/>
</dbReference>
<protein>
    <submittedName>
        <fullName evidence="4">Uncharacterized protein</fullName>
    </submittedName>
</protein>
<evidence type="ECO:0000256" key="2">
    <source>
        <dbReference type="ARBA" id="ARBA00022679"/>
    </source>
</evidence>
<evidence type="ECO:0000313" key="4">
    <source>
        <dbReference type="EMBL" id="KAB5551675.1"/>
    </source>
</evidence>
<comment type="similarity">
    <text evidence="1">Belongs to the plant acyltransferase family.</text>
</comment>
<dbReference type="Gene3D" id="3.30.559.10">
    <property type="entry name" value="Chloramphenicol acetyltransferase-like domain"/>
    <property type="match status" value="2"/>
</dbReference>
<sequence length="196" mass="21288">MNMKVQILSRKLIAPSSPTPPNLQNLKISCFDQLAPPTYVPFIFYYPVSGEDHGEYLEAQVSGSLSQLLGREEFKTEMWWRLVPQVFRPENNPPLTIQFNRFECGGVAIGSCVAHRIADAYTVGTFINTWAAACRMGIGKPSWVQGVDAAASPGTVTLMDTEDGGGIEAFLGICTALSSDVEISAPVFRELGEPGT</sequence>
<keyword evidence="3" id="KW-0012">Acyltransferase</keyword>
<dbReference type="GO" id="GO:0016746">
    <property type="term" value="F:acyltransferase activity"/>
    <property type="evidence" value="ECO:0007669"/>
    <property type="project" value="UniProtKB-KW"/>
</dbReference>
<accession>A0A5N5M9D4</accession>
<dbReference type="PANTHER" id="PTHR31623">
    <property type="entry name" value="F21J9.9"/>
    <property type="match status" value="1"/>
</dbReference>
<gene>
    <name evidence="4" type="ORF">DKX38_008986</name>
</gene>
<dbReference type="PANTHER" id="PTHR31623:SF124">
    <property type="entry name" value="VINORINE SYNTHASE-RELATED"/>
    <property type="match status" value="1"/>
</dbReference>
<evidence type="ECO:0000313" key="5">
    <source>
        <dbReference type="Proteomes" id="UP000326939"/>
    </source>
</evidence>
<comment type="caution">
    <text evidence="4">The sequence shown here is derived from an EMBL/GenBank/DDBJ whole genome shotgun (WGS) entry which is preliminary data.</text>
</comment>
<evidence type="ECO:0000256" key="1">
    <source>
        <dbReference type="ARBA" id="ARBA00009861"/>
    </source>
</evidence>
<proteinExistence type="inferred from homology"/>
<keyword evidence="2" id="KW-0808">Transferase</keyword>
<evidence type="ECO:0000256" key="3">
    <source>
        <dbReference type="ARBA" id="ARBA00023315"/>
    </source>
</evidence>
<name>A0A5N5M9D4_9ROSI</name>
<dbReference type="EMBL" id="VDCV01000006">
    <property type="protein sequence ID" value="KAB5551675.1"/>
    <property type="molecule type" value="Genomic_DNA"/>
</dbReference>
<organism evidence="4 5">
    <name type="scientific">Salix brachista</name>
    <dbReference type="NCBI Taxonomy" id="2182728"/>
    <lineage>
        <taxon>Eukaryota</taxon>
        <taxon>Viridiplantae</taxon>
        <taxon>Streptophyta</taxon>
        <taxon>Embryophyta</taxon>
        <taxon>Tracheophyta</taxon>
        <taxon>Spermatophyta</taxon>
        <taxon>Magnoliopsida</taxon>
        <taxon>eudicotyledons</taxon>
        <taxon>Gunneridae</taxon>
        <taxon>Pentapetalae</taxon>
        <taxon>rosids</taxon>
        <taxon>fabids</taxon>
        <taxon>Malpighiales</taxon>
        <taxon>Salicaceae</taxon>
        <taxon>Saliceae</taxon>
        <taxon>Salix</taxon>
    </lineage>
</organism>
<keyword evidence="5" id="KW-1185">Reference proteome</keyword>
<reference evidence="5" key="1">
    <citation type="journal article" date="2019" name="Gigascience">
        <title>De novo genome assembly of the endangered Acer yangbiense, a plant species with extremely small populations endemic to Yunnan Province, China.</title>
        <authorList>
            <person name="Yang J."/>
            <person name="Wariss H.M."/>
            <person name="Tao L."/>
            <person name="Zhang R."/>
            <person name="Yun Q."/>
            <person name="Hollingsworth P."/>
            <person name="Dao Z."/>
            <person name="Luo G."/>
            <person name="Guo H."/>
            <person name="Ma Y."/>
            <person name="Sun W."/>
        </authorList>
    </citation>
    <scope>NUCLEOTIDE SEQUENCE [LARGE SCALE GENOMIC DNA]</scope>
    <source>
        <strain evidence="5">cv. br00</strain>
    </source>
</reference>
<dbReference type="Pfam" id="PF02458">
    <property type="entry name" value="Transferase"/>
    <property type="match status" value="1"/>
</dbReference>